<dbReference type="Pfam" id="PF12801">
    <property type="entry name" value="Fer4_5"/>
    <property type="match status" value="1"/>
</dbReference>
<protein>
    <submittedName>
        <fullName evidence="9">Cytochrome c oxidase accessory protein FixG</fullName>
    </submittedName>
</protein>
<gene>
    <name evidence="9" type="ORF">SAMN05421738_103165</name>
</gene>
<dbReference type="GO" id="GO:0051539">
    <property type="term" value="F:4 iron, 4 sulfur cluster binding"/>
    <property type="evidence" value="ECO:0007669"/>
    <property type="project" value="UniProtKB-KW"/>
</dbReference>
<keyword evidence="5" id="KW-0408">Iron</keyword>
<keyword evidence="7" id="KW-0472">Membrane</keyword>
<evidence type="ECO:0000313" key="9">
    <source>
        <dbReference type="EMBL" id="SFM86183.1"/>
    </source>
</evidence>
<evidence type="ECO:0000256" key="5">
    <source>
        <dbReference type="ARBA" id="ARBA00023004"/>
    </source>
</evidence>
<evidence type="ECO:0000256" key="1">
    <source>
        <dbReference type="ARBA" id="ARBA00022448"/>
    </source>
</evidence>
<organism evidence="9 10">
    <name type="scientific">Algoriella xinjiangensis</name>
    <dbReference type="NCBI Taxonomy" id="684065"/>
    <lineage>
        <taxon>Bacteria</taxon>
        <taxon>Pseudomonadati</taxon>
        <taxon>Bacteroidota</taxon>
        <taxon>Flavobacteriia</taxon>
        <taxon>Flavobacteriales</taxon>
        <taxon>Weeksellaceae</taxon>
        <taxon>Algoriella</taxon>
    </lineage>
</organism>
<evidence type="ECO:0000256" key="2">
    <source>
        <dbReference type="ARBA" id="ARBA00022485"/>
    </source>
</evidence>
<dbReference type="InterPro" id="IPR032879">
    <property type="entry name" value="FixG_C"/>
</dbReference>
<name>A0A1I4UBT9_9FLAO</name>
<feature type="transmembrane region" description="Helical" evidence="7">
    <location>
        <begin position="56"/>
        <end position="74"/>
    </location>
</feature>
<dbReference type="InterPro" id="IPR013783">
    <property type="entry name" value="Ig-like_fold"/>
</dbReference>
<dbReference type="InterPro" id="IPR017900">
    <property type="entry name" value="4Fe4S_Fe_S_CS"/>
</dbReference>
<keyword evidence="7" id="KW-0812">Transmembrane</keyword>
<proteinExistence type="predicted"/>
<keyword evidence="3" id="KW-0479">Metal-binding</keyword>
<sequence length="493" mass="56495">MSAPNSEPRDEFHLDDYLKENDQMKEDVRSSIGTMEKSGKRKWVYPKKPRGKFTNYRTYVSYVLLTILIVTPFIKLPNGNPLFKFDVLNSQFVIFGFPFFTSDFFLLALGMITTIIFIVLFTMAYGRLFCGWVCPQTIFLEMVFRKIEYAIEGDRAKQIRLDKQDWDEEKIRKKLLKWTIFAILSFIIANVFLAYIIGADALYALIQDGPVDHLGTLFGLIFFSAMFYFVFAWFREQACTLVCPYGRFQGVLIDSHTINVAYDFKRGEGTEGRAKFRKNEDRKAEGKGDCIDCGQCVAVCPTGIDIRDGIQLECVNCTACIDACDDVMLKVGLPTGLIRYASEDDIKKGEKFKFTKRLAAYTVALLLLIAAMTVFLFSRPDVESKYLKVPGTDYKVEGKYYVNQFEYTLYNKTNKDQVVTLKLLSHPNSKIEMYEGENKLNLEKGQIVQGKFYLKVPTSAVKSYKEKVVIGLINNKGKVIDKYETSFSAPFKY</sequence>
<evidence type="ECO:0000256" key="4">
    <source>
        <dbReference type="ARBA" id="ARBA00022982"/>
    </source>
</evidence>
<dbReference type="Pfam" id="PF13746">
    <property type="entry name" value="Fer4_18"/>
    <property type="match status" value="1"/>
</dbReference>
<feature type="transmembrane region" description="Helical" evidence="7">
    <location>
        <begin position="358"/>
        <end position="378"/>
    </location>
</feature>
<dbReference type="InterPro" id="IPR017896">
    <property type="entry name" value="4Fe4S_Fe-S-bd"/>
</dbReference>
<accession>A0A1I4UBT9</accession>
<keyword evidence="4" id="KW-0249">Electron transport</keyword>
<evidence type="ECO:0000256" key="3">
    <source>
        <dbReference type="ARBA" id="ARBA00022723"/>
    </source>
</evidence>
<dbReference type="Pfam" id="PF11614">
    <property type="entry name" value="FixG_C"/>
    <property type="match status" value="1"/>
</dbReference>
<dbReference type="PROSITE" id="PS00198">
    <property type="entry name" value="4FE4S_FER_1"/>
    <property type="match status" value="1"/>
</dbReference>
<feature type="transmembrane region" description="Helical" evidence="7">
    <location>
        <begin position="217"/>
        <end position="234"/>
    </location>
</feature>
<dbReference type="RefSeq" id="WP_092906773.1">
    <property type="nucleotide sequence ID" value="NZ_FOUZ01000003.1"/>
</dbReference>
<evidence type="ECO:0000259" key="8">
    <source>
        <dbReference type="PROSITE" id="PS51379"/>
    </source>
</evidence>
<evidence type="ECO:0000256" key="7">
    <source>
        <dbReference type="SAM" id="Phobius"/>
    </source>
</evidence>
<dbReference type="PANTHER" id="PTHR30176:SF3">
    <property type="entry name" value="FERREDOXIN-TYPE PROTEIN NAPH"/>
    <property type="match status" value="1"/>
</dbReference>
<dbReference type="OrthoDB" id="9811700at2"/>
<dbReference type="PROSITE" id="PS51379">
    <property type="entry name" value="4FE4S_FER_2"/>
    <property type="match status" value="1"/>
</dbReference>
<feature type="transmembrane region" description="Helical" evidence="7">
    <location>
        <begin position="178"/>
        <end position="197"/>
    </location>
</feature>
<dbReference type="InterPro" id="IPR009051">
    <property type="entry name" value="Helical_ferredxn"/>
</dbReference>
<dbReference type="PANTHER" id="PTHR30176">
    <property type="entry name" value="FERREDOXIN-TYPE PROTEIN NAPH"/>
    <property type="match status" value="1"/>
</dbReference>
<feature type="transmembrane region" description="Helical" evidence="7">
    <location>
        <begin position="94"/>
        <end position="121"/>
    </location>
</feature>
<dbReference type="InterPro" id="IPR014116">
    <property type="entry name" value="Cyt_c_oxidase_cbb3_FixG"/>
</dbReference>
<evidence type="ECO:0000313" key="10">
    <source>
        <dbReference type="Proteomes" id="UP000199149"/>
    </source>
</evidence>
<keyword evidence="10" id="KW-1185">Reference proteome</keyword>
<dbReference type="InterPro" id="IPR051684">
    <property type="entry name" value="Electron_Trans/Redox"/>
</dbReference>
<keyword evidence="2" id="KW-0004">4Fe-4S</keyword>
<dbReference type="GO" id="GO:0005886">
    <property type="term" value="C:plasma membrane"/>
    <property type="evidence" value="ECO:0007669"/>
    <property type="project" value="TreeGrafter"/>
</dbReference>
<dbReference type="EMBL" id="FOUZ01000003">
    <property type="protein sequence ID" value="SFM86183.1"/>
    <property type="molecule type" value="Genomic_DNA"/>
</dbReference>
<feature type="domain" description="4Fe-4S ferredoxin-type" evidence="8">
    <location>
        <begin position="281"/>
        <end position="309"/>
    </location>
</feature>
<evidence type="ECO:0000256" key="6">
    <source>
        <dbReference type="ARBA" id="ARBA00023014"/>
    </source>
</evidence>
<dbReference type="STRING" id="684065.SAMN05421738_103165"/>
<dbReference type="Gene3D" id="2.60.40.10">
    <property type="entry name" value="Immunoglobulins"/>
    <property type="match status" value="1"/>
</dbReference>
<reference evidence="10" key="1">
    <citation type="submission" date="2016-10" db="EMBL/GenBank/DDBJ databases">
        <authorList>
            <person name="Varghese N."/>
            <person name="Submissions S."/>
        </authorList>
    </citation>
    <scope>NUCLEOTIDE SEQUENCE [LARGE SCALE GENOMIC DNA]</scope>
    <source>
        <strain evidence="10">XJ109</strain>
    </source>
</reference>
<dbReference type="SUPFAM" id="SSF54862">
    <property type="entry name" value="4Fe-4S ferredoxins"/>
    <property type="match status" value="1"/>
</dbReference>
<dbReference type="Gene3D" id="1.10.1060.10">
    <property type="entry name" value="Alpha-helical ferredoxin"/>
    <property type="match status" value="1"/>
</dbReference>
<dbReference type="NCBIfam" id="TIGR02745">
    <property type="entry name" value="ccoG_rdxA_fixG"/>
    <property type="match status" value="1"/>
</dbReference>
<keyword evidence="7" id="KW-1133">Transmembrane helix</keyword>
<dbReference type="GO" id="GO:0046872">
    <property type="term" value="F:metal ion binding"/>
    <property type="evidence" value="ECO:0007669"/>
    <property type="project" value="UniProtKB-KW"/>
</dbReference>
<dbReference type="Proteomes" id="UP000199149">
    <property type="component" value="Unassembled WGS sequence"/>
</dbReference>
<dbReference type="AlphaFoldDB" id="A0A1I4UBT9"/>
<keyword evidence="1" id="KW-0813">Transport</keyword>
<keyword evidence="6" id="KW-0411">Iron-sulfur</keyword>